<organism evidence="2 3">
    <name type="scientific">Obba rivulosa</name>
    <dbReference type="NCBI Taxonomy" id="1052685"/>
    <lineage>
        <taxon>Eukaryota</taxon>
        <taxon>Fungi</taxon>
        <taxon>Dikarya</taxon>
        <taxon>Basidiomycota</taxon>
        <taxon>Agaricomycotina</taxon>
        <taxon>Agaricomycetes</taxon>
        <taxon>Polyporales</taxon>
        <taxon>Gelatoporiaceae</taxon>
        <taxon>Obba</taxon>
    </lineage>
</organism>
<gene>
    <name evidence="2" type="ORF">OBBRIDRAFT_788274</name>
</gene>
<keyword evidence="3" id="KW-1185">Reference proteome</keyword>
<proteinExistence type="predicted"/>
<dbReference type="EMBL" id="KV722336">
    <property type="protein sequence ID" value="OCH95390.1"/>
    <property type="molecule type" value="Genomic_DNA"/>
</dbReference>
<sequence length="202" mass="22691">MNSSSVVLTFTPNNPSGTTITDEDGRVVYSVSTAHSEKPFVTSIRNAYGETIATNIWRRSLPDKVTLSNKSPISVNDWLRKSIIPFVNDVSFKDDNGKQYKWKGLSPGTSLILFSAEDGYKQPIARFLKPSKDHTTNSPTPLPAQLVLNSRAAEMQDTVVVSFLLLEKTRRLREMREARAEQSTNTRREVRFQSWAGNVPTQ</sequence>
<evidence type="ECO:0000313" key="3">
    <source>
        <dbReference type="Proteomes" id="UP000250043"/>
    </source>
</evidence>
<accession>A0A8E2J637</accession>
<dbReference type="Pfam" id="PF20236">
    <property type="entry name" value="DUF6593"/>
    <property type="match status" value="1"/>
</dbReference>
<reference evidence="2 3" key="1">
    <citation type="submission" date="2016-07" db="EMBL/GenBank/DDBJ databases">
        <title>Draft genome of the white-rot fungus Obba rivulosa 3A-2.</title>
        <authorList>
            <consortium name="DOE Joint Genome Institute"/>
            <person name="Miettinen O."/>
            <person name="Riley R."/>
            <person name="Acob R."/>
            <person name="Barry K."/>
            <person name="Cullen D."/>
            <person name="De Vries R."/>
            <person name="Hainaut M."/>
            <person name="Hatakka A."/>
            <person name="Henrissat B."/>
            <person name="Hilden K."/>
            <person name="Kuo R."/>
            <person name="Labutti K."/>
            <person name="Lipzen A."/>
            <person name="Makela M.R."/>
            <person name="Sandor L."/>
            <person name="Spatafora J.W."/>
            <person name="Grigoriev I.V."/>
            <person name="Hibbett D.S."/>
        </authorList>
    </citation>
    <scope>NUCLEOTIDE SEQUENCE [LARGE SCALE GENOMIC DNA]</scope>
    <source>
        <strain evidence="2 3">3A-2</strain>
    </source>
</reference>
<protein>
    <recommendedName>
        <fullName evidence="1">DUF6593 domain-containing protein</fullName>
    </recommendedName>
</protein>
<name>A0A8E2J637_9APHY</name>
<dbReference type="OrthoDB" id="3256331at2759"/>
<feature type="domain" description="DUF6593" evidence="1">
    <location>
        <begin position="13"/>
        <end position="171"/>
    </location>
</feature>
<evidence type="ECO:0000313" key="2">
    <source>
        <dbReference type="EMBL" id="OCH95390.1"/>
    </source>
</evidence>
<dbReference type="Proteomes" id="UP000250043">
    <property type="component" value="Unassembled WGS sequence"/>
</dbReference>
<dbReference type="InterPro" id="IPR046528">
    <property type="entry name" value="DUF6593"/>
</dbReference>
<dbReference type="AlphaFoldDB" id="A0A8E2J637"/>
<evidence type="ECO:0000259" key="1">
    <source>
        <dbReference type="Pfam" id="PF20236"/>
    </source>
</evidence>